<dbReference type="GeneID" id="89993423"/>
<accession>A0ABZ2B4F6</accession>
<dbReference type="Proteomes" id="UP001432216">
    <property type="component" value="Chromosome 14"/>
</dbReference>
<protein>
    <submittedName>
        <fullName evidence="1">Uncharacterized protein</fullName>
    </submittedName>
</protein>
<proteinExistence type="predicted"/>
<keyword evidence="2" id="KW-1185">Reference proteome</keyword>
<evidence type="ECO:0000313" key="1">
    <source>
        <dbReference type="EMBL" id="WVO25264.1"/>
    </source>
</evidence>
<gene>
    <name evidence="1" type="ORF">IAS62_006655</name>
</gene>
<dbReference type="RefSeq" id="XP_064724503.1">
    <property type="nucleotide sequence ID" value="XM_064868431.1"/>
</dbReference>
<organism evidence="1 2">
    <name type="scientific">Cryptococcus decagattii</name>
    <dbReference type="NCBI Taxonomy" id="1859122"/>
    <lineage>
        <taxon>Eukaryota</taxon>
        <taxon>Fungi</taxon>
        <taxon>Dikarya</taxon>
        <taxon>Basidiomycota</taxon>
        <taxon>Agaricomycotina</taxon>
        <taxon>Tremellomycetes</taxon>
        <taxon>Tremellales</taxon>
        <taxon>Cryptococcaceae</taxon>
        <taxon>Cryptococcus</taxon>
        <taxon>Cryptococcus gattii species complex</taxon>
    </lineage>
</organism>
<evidence type="ECO:0000313" key="2">
    <source>
        <dbReference type="Proteomes" id="UP001432216"/>
    </source>
</evidence>
<name>A0ABZ2B4F6_9TREE</name>
<dbReference type="EMBL" id="CP143819">
    <property type="protein sequence ID" value="WVO25264.1"/>
    <property type="molecule type" value="Genomic_DNA"/>
</dbReference>
<sequence length="91" mass="10140">MHEEGDGEGWKGGVKRFLKEAIYELAGEWKLDTLELVVPRPEVDGVYKPVFDGEDEQGEKHPPPARKVIVNLSPLSQPGALYAQAERIVQT</sequence>
<reference evidence="1 2" key="1">
    <citation type="submission" date="2024-01" db="EMBL/GenBank/DDBJ databases">
        <title>Comparative genomics of Cryptococcus and Kwoniella reveals pathogenesis evolution and contrasting modes of karyotype evolution via chromosome fusion or intercentromeric recombination.</title>
        <authorList>
            <person name="Coelho M.A."/>
            <person name="David-Palma M."/>
            <person name="Shea T."/>
            <person name="Bowers K."/>
            <person name="McGinley-Smith S."/>
            <person name="Mohammad A.W."/>
            <person name="Gnirke A."/>
            <person name="Yurkov A.M."/>
            <person name="Nowrousian M."/>
            <person name="Sun S."/>
            <person name="Cuomo C.A."/>
            <person name="Heitman J."/>
        </authorList>
    </citation>
    <scope>NUCLEOTIDE SEQUENCE [LARGE SCALE GENOMIC DNA]</scope>
    <source>
        <strain evidence="1 2">7685027</strain>
    </source>
</reference>